<comment type="subunit">
    <text evidence="3">Homodimer.</text>
</comment>
<dbReference type="InterPro" id="IPR015424">
    <property type="entry name" value="PyrdxlP-dep_Trfase"/>
</dbReference>
<keyword evidence="5 8" id="KW-0808">Transferase</keyword>
<evidence type="ECO:0000256" key="5">
    <source>
        <dbReference type="ARBA" id="ARBA00022679"/>
    </source>
</evidence>
<dbReference type="Gene3D" id="3.90.1150.10">
    <property type="entry name" value="Aspartate Aminotransferase, domain 1"/>
    <property type="match status" value="1"/>
</dbReference>
<reference evidence="9" key="4">
    <citation type="submission" date="2016-11" db="EMBL/GenBank/DDBJ databases">
        <authorList>
            <person name="Varghese N."/>
            <person name="Submissions S."/>
        </authorList>
    </citation>
    <scope>NUCLEOTIDE SEQUENCE</scope>
    <source>
        <strain evidence="9">DSM 1682</strain>
    </source>
</reference>
<keyword evidence="4 8" id="KW-0032">Aminotransferase</keyword>
<gene>
    <name evidence="8" type="primary">lysN_3</name>
    <name evidence="8" type="ORF">CPRO_29450</name>
    <name evidence="9" type="ORF">SAMN02745151_00442</name>
</gene>
<dbReference type="InterPro" id="IPR015421">
    <property type="entry name" value="PyrdxlP-dep_Trfase_major"/>
</dbReference>
<dbReference type="Proteomes" id="UP000184204">
    <property type="component" value="Unassembled WGS sequence"/>
</dbReference>
<comment type="cofactor">
    <cofactor evidence="1">
        <name>pyridoxal 5'-phosphate</name>
        <dbReference type="ChEBI" id="CHEBI:597326"/>
    </cofactor>
</comment>
<dbReference type="InterPro" id="IPR004839">
    <property type="entry name" value="Aminotransferase_I/II_large"/>
</dbReference>
<accession>A0A0X8VEY0</accession>
<dbReference type="EC" id="2.6.1.39" evidence="8"/>
<dbReference type="Pfam" id="PF00155">
    <property type="entry name" value="Aminotran_1_2"/>
    <property type="match status" value="1"/>
</dbReference>
<keyword evidence="10" id="KW-1185">Reference proteome</keyword>
<dbReference type="InterPro" id="IPR015422">
    <property type="entry name" value="PyrdxlP-dep_Trfase_small"/>
</dbReference>
<dbReference type="GO" id="GO:0047536">
    <property type="term" value="F:2-aminoadipate transaminase activity"/>
    <property type="evidence" value="ECO:0007669"/>
    <property type="project" value="UniProtKB-EC"/>
</dbReference>
<dbReference type="OrthoDB" id="9802328at2"/>
<reference evidence="10" key="2">
    <citation type="submission" date="2016-01" db="EMBL/GenBank/DDBJ databases">
        <authorList>
            <person name="Poehlein A."/>
            <person name="Schlien K."/>
            <person name="Gottschalk G."/>
            <person name="Buckel W."/>
            <person name="Daniel R."/>
        </authorList>
    </citation>
    <scope>NUCLEOTIDE SEQUENCE [LARGE SCALE GENOMIC DNA]</scope>
    <source>
        <strain evidence="10">X2</strain>
    </source>
</reference>
<evidence type="ECO:0000256" key="3">
    <source>
        <dbReference type="ARBA" id="ARBA00011738"/>
    </source>
</evidence>
<feature type="domain" description="Aminotransferase class I/classII large" evidence="7">
    <location>
        <begin position="43"/>
        <end position="385"/>
    </location>
</feature>
<dbReference type="PANTHER" id="PTHR42790">
    <property type="entry name" value="AMINOTRANSFERASE"/>
    <property type="match status" value="1"/>
</dbReference>
<dbReference type="EMBL" id="CP014223">
    <property type="protein sequence ID" value="AMJ42475.1"/>
    <property type="molecule type" value="Genomic_DNA"/>
</dbReference>
<dbReference type="GO" id="GO:0030170">
    <property type="term" value="F:pyridoxal phosphate binding"/>
    <property type="evidence" value="ECO:0007669"/>
    <property type="project" value="InterPro"/>
</dbReference>
<reference evidence="11" key="3">
    <citation type="submission" date="2016-11" db="EMBL/GenBank/DDBJ databases">
        <authorList>
            <person name="Jaros S."/>
            <person name="Januszkiewicz K."/>
            <person name="Wedrychowicz H."/>
        </authorList>
    </citation>
    <scope>NUCLEOTIDE SEQUENCE [LARGE SCALE GENOMIC DNA]</scope>
    <source>
        <strain evidence="11">DSM 1682</strain>
    </source>
</reference>
<evidence type="ECO:0000259" key="7">
    <source>
        <dbReference type="Pfam" id="PF00155"/>
    </source>
</evidence>
<dbReference type="InterPro" id="IPR050859">
    <property type="entry name" value="Class-I_PLP-dep_aminotransf"/>
</dbReference>
<proteinExistence type="inferred from homology"/>
<dbReference type="SUPFAM" id="SSF53383">
    <property type="entry name" value="PLP-dependent transferases"/>
    <property type="match status" value="1"/>
</dbReference>
<evidence type="ECO:0000256" key="2">
    <source>
        <dbReference type="ARBA" id="ARBA00007441"/>
    </source>
</evidence>
<evidence type="ECO:0000256" key="6">
    <source>
        <dbReference type="ARBA" id="ARBA00022898"/>
    </source>
</evidence>
<dbReference type="AlphaFoldDB" id="A0A0X8VEY0"/>
<comment type="similarity">
    <text evidence="2">Belongs to the class-I pyridoxal-phosphate-dependent aminotransferase family.</text>
</comment>
<dbReference type="KEGG" id="cpro:CPRO_29450"/>
<name>A0A0X8VEY0_ANAPI</name>
<organism evidence="9 11">
    <name type="scientific">Anaerotignum propionicum DSM 1682</name>
    <dbReference type="NCBI Taxonomy" id="991789"/>
    <lineage>
        <taxon>Bacteria</taxon>
        <taxon>Bacillati</taxon>
        <taxon>Bacillota</taxon>
        <taxon>Clostridia</taxon>
        <taxon>Lachnospirales</taxon>
        <taxon>Anaerotignaceae</taxon>
        <taxon>Anaerotignum</taxon>
    </lineage>
</organism>
<dbReference type="Proteomes" id="UP000068026">
    <property type="component" value="Chromosome"/>
</dbReference>
<dbReference type="PANTHER" id="PTHR42790:SF19">
    <property type="entry name" value="KYNURENINE_ALPHA-AMINOADIPATE AMINOTRANSFERASE, MITOCHONDRIAL"/>
    <property type="match status" value="1"/>
</dbReference>
<evidence type="ECO:0000256" key="4">
    <source>
        <dbReference type="ARBA" id="ARBA00022576"/>
    </source>
</evidence>
<dbReference type="CDD" id="cd00609">
    <property type="entry name" value="AAT_like"/>
    <property type="match status" value="1"/>
</dbReference>
<evidence type="ECO:0000313" key="9">
    <source>
        <dbReference type="EMBL" id="SHE33645.1"/>
    </source>
</evidence>
<dbReference type="FunFam" id="3.40.640.10:FF:000053">
    <property type="entry name" value="Aminotransferase, class I"/>
    <property type="match status" value="1"/>
</dbReference>
<evidence type="ECO:0000313" key="8">
    <source>
        <dbReference type="EMBL" id="AMJ42475.1"/>
    </source>
</evidence>
<evidence type="ECO:0000256" key="1">
    <source>
        <dbReference type="ARBA" id="ARBA00001933"/>
    </source>
</evidence>
<sequence>MVRFADRMNLLTGSEIRELLKLTAQPDIISFAGGLPAPELFPVEGMKEASMKTLDEMGRAALQYSTTEGFVPLREKIVARMKAKNNIDTDVDHVLVTSGSQQGLDFSARVFLNKDDVVLLESPSYLGAVNAFKACEPKFIEVPTDNNGMIMEELEKILAKTENVKMIYVIPDFQNPSGRTWTLERRHKFMEIITKYEIPVIEDNPYGELRFENENMPSLKSLDTKGLVIFLGTFSKILAPGYRLGWVCAEAEILAKYNFMKQAADLQASTVAQMETNTFLDMYDLDEHVNKIKEVYGKRRDCMLKAMDAHFPKECTWTHPDGGLFTWVVLPEYINAKEMATQCLEKKVAYVPGGSFFPNGGHENTFRMNYSCMPEEKIEEGIKRIGEVIKANLR</sequence>
<evidence type="ECO:0000313" key="11">
    <source>
        <dbReference type="Proteomes" id="UP000184204"/>
    </source>
</evidence>
<evidence type="ECO:0000313" key="10">
    <source>
        <dbReference type="Proteomes" id="UP000068026"/>
    </source>
</evidence>
<keyword evidence="6" id="KW-0663">Pyridoxal phosphate</keyword>
<dbReference type="Gene3D" id="3.40.640.10">
    <property type="entry name" value="Type I PLP-dependent aspartate aminotransferase-like (Major domain)"/>
    <property type="match status" value="1"/>
</dbReference>
<reference evidence="8 10" key="1">
    <citation type="journal article" date="2016" name="Genome Announc.">
        <title>Complete Genome Sequence of the Amino Acid-Fermenting Clostridium propionicum X2 (DSM 1682).</title>
        <authorList>
            <person name="Poehlein A."/>
            <person name="Schlien K."/>
            <person name="Chowdhury N.P."/>
            <person name="Gottschalk G."/>
            <person name="Buckel W."/>
            <person name="Daniel R."/>
        </authorList>
    </citation>
    <scope>NUCLEOTIDE SEQUENCE [LARGE SCALE GENOMIC DNA]</scope>
    <source>
        <strain evidence="8 10">X2</strain>
    </source>
</reference>
<protein>
    <submittedName>
        <fullName evidence="9">2-aminoadipate transaminase</fullName>
        <ecNumber evidence="8">2.6.1.39</ecNumber>
    </submittedName>
</protein>
<dbReference type="GO" id="GO:1901605">
    <property type="term" value="P:alpha-amino acid metabolic process"/>
    <property type="evidence" value="ECO:0007669"/>
    <property type="project" value="TreeGrafter"/>
</dbReference>
<dbReference type="EMBL" id="FQUA01000001">
    <property type="protein sequence ID" value="SHE33645.1"/>
    <property type="molecule type" value="Genomic_DNA"/>
</dbReference>
<dbReference type="RefSeq" id="WP_066053343.1">
    <property type="nucleotide sequence ID" value="NZ_CP014223.1"/>
</dbReference>